<comment type="function">
    <text evidence="2 12">Hydrolase that can remove 'Lys-48'-linked conjugated ubiquitin from proteins.</text>
</comment>
<evidence type="ECO:0000256" key="7">
    <source>
        <dbReference type="ARBA" id="ARBA00022786"/>
    </source>
</evidence>
<evidence type="ECO:0000256" key="1">
    <source>
        <dbReference type="ARBA" id="ARBA00000707"/>
    </source>
</evidence>
<dbReference type="GO" id="GO:0004843">
    <property type="term" value="F:cysteine-type deubiquitinase activity"/>
    <property type="evidence" value="ECO:0007669"/>
    <property type="project" value="UniProtKB-UniRule"/>
</dbReference>
<accession>A0A8C6HZ15</accession>
<dbReference type="GO" id="GO:0006915">
    <property type="term" value="P:apoptotic process"/>
    <property type="evidence" value="ECO:0007669"/>
    <property type="project" value="UniProtKB-KW"/>
</dbReference>
<evidence type="ECO:0000256" key="5">
    <source>
        <dbReference type="ARBA" id="ARBA00022670"/>
    </source>
</evidence>
<dbReference type="InterPro" id="IPR025257">
    <property type="entry name" value="MINDY-3/4_CD"/>
</dbReference>
<name>A0A8C6HZ15_MUSSI</name>
<evidence type="ECO:0000256" key="12">
    <source>
        <dbReference type="RuleBase" id="RU367088"/>
    </source>
</evidence>
<dbReference type="InterPro" id="IPR039785">
    <property type="entry name" value="MINY3/4"/>
</dbReference>
<comment type="catalytic activity">
    <reaction evidence="1 12">
        <text>Thiol-dependent hydrolysis of ester, thioester, amide, peptide and isopeptide bonds formed by the C-terminal Gly of ubiquitin (a 76-residue protein attached to proteins as an intracellular targeting signal).</text>
        <dbReference type="EC" id="3.4.19.12"/>
    </reaction>
</comment>
<dbReference type="InterPro" id="IPR011992">
    <property type="entry name" value="EF-hand-dom_pair"/>
</dbReference>
<evidence type="ECO:0000259" key="13">
    <source>
        <dbReference type="SMART" id="SM01174"/>
    </source>
</evidence>
<keyword evidence="5 12" id="KW-0645">Protease</keyword>
<dbReference type="Ensembl" id="ENSMSIT00000035775.1">
    <property type="protein sequence ID" value="ENSMSIP00000028376.1"/>
    <property type="gene ID" value="ENSMSIG00000023843.1"/>
</dbReference>
<keyword evidence="7 12" id="KW-0833">Ubl conjugation pathway</keyword>
<evidence type="ECO:0000256" key="6">
    <source>
        <dbReference type="ARBA" id="ARBA00022703"/>
    </source>
</evidence>
<dbReference type="SUPFAM" id="SSF47473">
    <property type="entry name" value="EF-hand"/>
    <property type="match status" value="1"/>
</dbReference>
<proteinExistence type="inferred from homology"/>
<dbReference type="GeneTree" id="ENSGT00940000155958"/>
<keyword evidence="15" id="KW-1185">Reference proteome</keyword>
<comment type="subcellular location">
    <subcellularLocation>
        <location evidence="3">Nucleus</location>
    </subcellularLocation>
</comment>
<dbReference type="Gene3D" id="1.10.238.10">
    <property type="entry name" value="EF-hand"/>
    <property type="match status" value="1"/>
</dbReference>
<dbReference type="GO" id="GO:0005634">
    <property type="term" value="C:nucleus"/>
    <property type="evidence" value="ECO:0007669"/>
    <property type="project" value="UniProtKB-SubCell"/>
</dbReference>
<dbReference type="AlphaFoldDB" id="A0A8C6HZ15"/>
<evidence type="ECO:0000313" key="14">
    <source>
        <dbReference type="Ensembl" id="ENSMSIP00000028376.1"/>
    </source>
</evidence>
<dbReference type="FunFam" id="1.10.238.10:FF:000315">
    <property type="entry name" value="Ubiquitin carboxyl-terminal hydrolase MINDY-3"/>
    <property type="match status" value="1"/>
</dbReference>
<evidence type="ECO:0000256" key="4">
    <source>
        <dbReference type="ARBA" id="ARBA00011074"/>
    </source>
</evidence>
<protein>
    <recommendedName>
        <fullName evidence="12">Ubiquitin carboxyl-terminal hydrolase MINDY</fullName>
        <ecNumber evidence="12">3.4.19.12</ecNumber>
    </recommendedName>
</protein>
<comment type="similarity">
    <text evidence="4 12">Belongs to the MINDY deubiquitinase family. FAM188 subfamily.</text>
</comment>
<keyword evidence="9 12" id="KW-0788">Thiol protease</keyword>
<dbReference type="PANTHER" id="PTHR12473">
    <property type="entry name" value="UBIQUITIN CARBOXYL-TERMINAL HYDROLASE MINDY-4-RELATED"/>
    <property type="match status" value="1"/>
</dbReference>
<evidence type="ECO:0000256" key="11">
    <source>
        <dbReference type="ARBA" id="ARBA00064753"/>
    </source>
</evidence>
<dbReference type="GO" id="GO:1990380">
    <property type="term" value="F:K48-linked deubiquitinase activity"/>
    <property type="evidence" value="ECO:0007669"/>
    <property type="project" value="UniProtKB-UniRule"/>
</dbReference>
<evidence type="ECO:0000256" key="8">
    <source>
        <dbReference type="ARBA" id="ARBA00022801"/>
    </source>
</evidence>
<organism evidence="14 15">
    <name type="scientific">Mus spicilegus</name>
    <name type="common">Mound-building mouse</name>
    <dbReference type="NCBI Taxonomy" id="10103"/>
    <lineage>
        <taxon>Eukaryota</taxon>
        <taxon>Metazoa</taxon>
        <taxon>Chordata</taxon>
        <taxon>Craniata</taxon>
        <taxon>Vertebrata</taxon>
        <taxon>Euteleostomi</taxon>
        <taxon>Mammalia</taxon>
        <taxon>Eutheria</taxon>
        <taxon>Euarchontoglires</taxon>
        <taxon>Glires</taxon>
        <taxon>Rodentia</taxon>
        <taxon>Myomorpha</taxon>
        <taxon>Muroidea</taxon>
        <taxon>Muridae</taxon>
        <taxon>Murinae</taxon>
        <taxon>Mus</taxon>
        <taxon>Mus</taxon>
    </lineage>
</organism>
<dbReference type="PANTHER" id="PTHR12473:SF17">
    <property type="entry name" value="UBIQUITIN CARBOXYL-TERMINAL HYDROLASE MINDY-3"/>
    <property type="match status" value="1"/>
</dbReference>
<evidence type="ECO:0000313" key="15">
    <source>
        <dbReference type="Proteomes" id="UP000694415"/>
    </source>
</evidence>
<evidence type="ECO:0000256" key="9">
    <source>
        <dbReference type="ARBA" id="ARBA00022807"/>
    </source>
</evidence>
<reference evidence="14" key="1">
    <citation type="submission" date="2025-08" db="UniProtKB">
        <authorList>
            <consortium name="Ensembl"/>
        </authorList>
    </citation>
    <scope>IDENTIFICATION</scope>
</reference>
<dbReference type="Pfam" id="PF13898">
    <property type="entry name" value="MINDY-3_4_CD"/>
    <property type="match status" value="1"/>
</dbReference>
<evidence type="ECO:0000256" key="10">
    <source>
        <dbReference type="ARBA" id="ARBA00023242"/>
    </source>
</evidence>
<feature type="domain" description="Deubiquitinating enzyme MINDY-3/4 conserved" evidence="13">
    <location>
        <begin position="9"/>
        <end position="324"/>
    </location>
</feature>
<keyword evidence="10" id="KW-0539">Nucleus</keyword>
<dbReference type="GO" id="GO:0071108">
    <property type="term" value="P:protein K48-linked deubiquitination"/>
    <property type="evidence" value="ECO:0007669"/>
    <property type="project" value="InterPro"/>
</dbReference>
<dbReference type="SMART" id="SM01174">
    <property type="entry name" value="DUF4205"/>
    <property type="match status" value="1"/>
</dbReference>
<reference evidence="14" key="2">
    <citation type="submission" date="2025-09" db="UniProtKB">
        <authorList>
            <consortium name="Ensembl"/>
        </authorList>
    </citation>
    <scope>IDENTIFICATION</scope>
</reference>
<dbReference type="EC" id="3.4.19.12" evidence="12"/>
<evidence type="ECO:0000256" key="3">
    <source>
        <dbReference type="ARBA" id="ARBA00004123"/>
    </source>
</evidence>
<sequence>MSEVTKELLELVWGTKSSPGLSDTIFCRWTQGFVFSESEGSALEQFEGGPCAVIAPVQAFLLKKLLFSSEKSSWRDCSEEEQKELLCHTLCDIVESAYDSSGSYCLVSWLRGRTPEEAARISGSPAQSSCQVEHSSALAVEELGFERFHALIQKRSFRTVSELKDAVLDQYSMWGNKFGVLLFLYSVLLTKGIENIKNSIEDANEPLIDPVYGHGSQSLINLLLTGHAVSNVWDGDRECSGMQLLGIHEQAAVGFLTLMEALRYCKDMALVAPEAPSEQAKRVFQTYDPEDNGFIADSLLEDVMKALDLVSDPEYINLIKNKLDPEGLGIILLGPFLQEFFPDQGSSGPESFTVYHYNGLKQSNYNEKVMYVEGTAVVMGFEDPMLQTDDTPIKRCLQTKWPYIELLWTTDRCPSLN</sequence>
<keyword evidence="8 12" id="KW-0378">Hydrolase</keyword>
<comment type="subunit">
    <text evidence="11">Interacts with COPS5.</text>
</comment>
<evidence type="ECO:0000256" key="2">
    <source>
        <dbReference type="ARBA" id="ARBA00002107"/>
    </source>
</evidence>
<dbReference type="Proteomes" id="UP000694415">
    <property type="component" value="Unplaced"/>
</dbReference>
<dbReference type="GO" id="GO:0006508">
    <property type="term" value="P:proteolysis"/>
    <property type="evidence" value="ECO:0007669"/>
    <property type="project" value="UniProtKB-KW"/>
</dbReference>
<keyword evidence="6" id="KW-0053">Apoptosis</keyword>